<comment type="caution">
    <text evidence="5">The sequence shown here is derived from an EMBL/GenBank/DDBJ whole genome shotgun (WGS) entry which is preliminary data.</text>
</comment>
<keyword evidence="2" id="KW-0238">DNA-binding</keyword>
<dbReference type="InterPro" id="IPR000792">
    <property type="entry name" value="Tscrpt_reg_LuxR_C"/>
</dbReference>
<dbReference type="SUPFAM" id="SSF75516">
    <property type="entry name" value="Pheromone-binding domain of LuxR-like quorum-sensing transcription factors"/>
    <property type="match status" value="1"/>
</dbReference>
<dbReference type="PANTHER" id="PTHR44688:SF16">
    <property type="entry name" value="DNA-BINDING TRANSCRIPTIONAL ACTIVATOR DEVR_DOSR"/>
    <property type="match status" value="1"/>
</dbReference>
<dbReference type="SMART" id="SM00421">
    <property type="entry name" value="HTH_LUXR"/>
    <property type="match status" value="1"/>
</dbReference>
<feature type="domain" description="HTH luxR-type" evidence="4">
    <location>
        <begin position="175"/>
        <end position="240"/>
    </location>
</feature>
<evidence type="ECO:0000259" key="4">
    <source>
        <dbReference type="PROSITE" id="PS50043"/>
    </source>
</evidence>
<dbReference type="EMBL" id="QFPX01000037">
    <property type="protein sequence ID" value="PZQ50557.1"/>
    <property type="molecule type" value="Genomic_DNA"/>
</dbReference>
<dbReference type="InterPro" id="IPR016032">
    <property type="entry name" value="Sig_transdc_resp-reg_C-effctor"/>
</dbReference>
<proteinExistence type="predicted"/>
<keyword evidence="3" id="KW-0804">Transcription</keyword>
<accession>A0A2W5Q008</accession>
<evidence type="ECO:0000256" key="2">
    <source>
        <dbReference type="ARBA" id="ARBA00023125"/>
    </source>
</evidence>
<evidence type="ECO:0000313" key="6">
    <source>
        <dbReference type="Proteomes" id="UP000249082"/>
    </source>
</evidence>
<dbReference type="GO" id="GO:0003677">
    <property type="term" value="F:DNA binding"/>
    <property type="evidence" value="ECO:0007669"/>
    <property type="project" value="UniProtKB-KW"/>
</dbReference>
<dbReference type="AlphaFoldDB" id="A0A2W5Q008"/>
<dbReference type="GO" id="GO:0006355">
    <property type="term" value="P:regulation of DNA-templated transcription"/>
    <property type="evidence" value="ECO:0007669"/>
    <property type="project" value="InterPro"/>
</dbReference>
<dbReference type="InterPro" id="IPR036388">
    <property type="entry name" value="WH-like_DNA-bd_sf"/>
</dbReference>
<dbReference type="Gene3D" id="1.10.10.10">
    <property type="entry name" value="Winged helix-like DNA-binding domain superfamily/Winged helix DNA-binding domain"/>
    <property type="match status" value="1"/>
</dbReference>
<evidence type="ECO:0000256" key="3">
    <source>
        <dbReference type="ARBA" id="ARBA00023163"/>
    </source>
</evidence>
<name>A0A2W5Q008_9SPHN</name>
<gene>
    <name evidence="5" type="ORF">DI555_22790</name>
</gene>
<dbReference type="CDD" id="cd06170">
    <property type="entry name" value="LuxR_C_like"/>
    <property type="match status" value="1"/>
</dbReference>
<dbReference type="SUPFAM" id="SSF46894">
    <property type="entry name" value="C-terminal effector domain of the bipartite response regulators"/>
    <property type="match status" value="1"/>
</dbReference>
<protein>
    <submittedName>
        <fullName evidence="5">LuxR family transcriptional regulator</fullName>
    </submittedName>
</protein>
<dbReference type="PRINTS" id="PR00038">
    <property type="entry name" value="HTHLUXR"/>
</dbReference>
<dbReference type="Gene3D" id="3.30.450.80">
    <property type="entry name" value="Transcription factor LuxR-like, autoinducer-binding domain"/>
    <property type="match status" value="1"/>
</dbReference>
<dbReference type="PROSITE" id="PS50043">
    <property type="entry name" value="HTH_LUXR_2"/>
    <property type="match status" value="1"/>
</dbReference>
<dbReference type="Pfam" id="PF00196">
    <property type="entry name" value="GerE"/>
    <property type="match status" value="1"/>
</dbReference>
<dbReference type="Proteomes" id="UP000249082">
    <property type="component" value="Unassembled WGS sequence"/>
</dbReference>
<dbReference type="InterPro" id="IPR036693">
    <property type="entry name" value="TF_LuxR_autoind-bd_dom_sf"/>
</dbReference>
<dbReference type="PANTHER" id="PTHR44688">
    <property type="entry name" value="DNA-BINDING TRANSCRIPTIONAL ACTIVATOR DEVR_DOSR"/>
    <property type="match status" value="1"/>
</dbReference>
<dbReference type="Pfam" id="PF03472">
    <property type="entry name" value="Autoind_bind"/>
    <property type="match status" value="1"/>
</dbReference>
<evidence type="ECO:0000256" key="1">
    <source>
        <dbReference type="ARBA" id="ARBA00023015"/>
    </source>
</evidence>
<reference evidence="5 6" key="1">
    <citation type="submission" date="2017-08" db="EMBL/GenBank/DDBJ databases">
        <title>Infants hospitalized years apart are colonized by the same room-sourced microbial strains.</title>
        <authorList>
            <person name="Brooks B."/>
            <person name="Olm M.R."/>
            <person name="Firek B.A."/>
            <person name="Baker R."/>
            <person name="Thomas B.C."/>
            <person name="Morowitz M.J."/>
            <person name="Banfield J.F."/>
        </authorList>
    </citation>
    <scope>NUCLEOTIDE SEQUENCE [LARGE SCALE GENOMIC DNA]</scope>
    <source>
        <strain evidence="5">S2_005_002_R2_33</strain>
    </source>
</reference>
<sequence>MGFTRTYRSFQKRIENAANLEDLDSALAEITRSIGCDYYALGHHVDWSDERNKALRLCNYPQSWVRFYDDNHLGSRDPVHRAVGRTREAFLWSEAEQYIEFSRTDHRLMELAQRHGLGEGFTVPAHMPGEIQASCSFAAVPGRKLDEDGLILARLIADDALKAARRLIGYQEFIEQMRSAPLTRRQRECLAWVAAGKTDWEIGQILGIREGSVRRHISGACARLGAVRRPQAVFLACRGGAISYHEVRCAR</sequence>
<organism evidence="5 6">
    <name type="scientific">Novosphingobium pentaromativorans</name>
    <dbReference type="NCBI Taxonomy" id="205844"/>
    <lineage>
        <taxon>Bacteria</taxon>
        <taxon>Pseudomonadati</taxon>
        <taxon>Pseudomonadota</taxon>
        <taxon>Alphaproteobacteria</taxon>
        <taxon>Sphingomonadales</taxon>
        <taxon>Sphingomonadaceae</taxon>
        <taxon>Novosphingobium</taxon>
    </lineage>
</organism>
<evidence type="ECO:0000313" key="5">
    <source>
        <dbReference type="EMBL" id="PZQ50557.1"/>
    </source>
</evidence>
<keyword evidence="1" id="KW-0805">Transcription regulation</keyword>
<dbReference type="InterPro" id="IPR005143">
    <property type="entry name" value="TF_LuxR_autoind-bd_dom"/>
</dbReference>